<feature type="domain" description="HTH araC/xylS-type" evidence="4">
    <location>
        <begin position="182"/>
        <end position="282"/>
    </location>
</feature>
<evidence type="ECO:0000313" key="5">
    <source>
        <dbReference type="EMBL" id="SEW53264.1"/>
    </source>
</evidence>
<dbReference type="GO" id="GO:0043565">
    <property type="term" value="F:sequence-specific DNA binding"/>
    <property type="evidence" value="ECO:0007669"/>
    <property type="project" value="InterPro"/>
</dbReference>
<dbReference type="PANTHER" id="PTHR43280">
    <property type="entry name" value="ARAC-FAMILY TRANSCRIPTIONAL REGULATOR"/>
    <property type="match status" value="1"/>
</dbReference>
<accession>A0A1I0SA90</accession>
<proteinExistence type="predicted"/>
<protein>
    <submittedName>
        <fullName evidence="5">AraC-type DNA-binding protein</fullName>
    </submittedName>
</protein>
<dbReference type="AlphaFoldDB" id="A0A1I0SA90"/>
<reference evidence="6" key="1">
    <citation type="submission" date="2016-10" db="EMBL/GenBank/DDBJ databases">
        <authorList>
            <person name="Varghese N."/>
            <person name="Submissions S."/>
        </authorList>
    </citation>
    <scope>NUCLEOTIDE SEQUENCE [LARGE SCALE GENOMIC DNA]</scope>
    <source>
        <strain evidence="6">DSM 3695</strain>
    </source>
</reference>
<dbReference type="SUPFAM" id="SSF46689">
    <property type="entry name" value="Homeodomain-like"/>
    <property type="match status" value="1"/>
</dbReference>
<keyword evidence="3" id="KW-0804">Transcription</keyword>
<dbReference type="InterPro" id="IPR020449">
    <property type="entry name" value="Tscrpt_reg_AraC-type_HTH"/>
</dbReference>
<evidence type="ECO:0000313" key="6">
    <source>
        <dbReference type="Proteomes" id="UP000199310"/>
    </source>
</evidence>
<dbReference type="GO" id="GO:0003700">
    <property type="term" value="F:DNA-binding transcription factor activity"/>
    <property type="evidence" value="ECO:0007669"/>
    <property type="project" value="InterPro"/>
</dbReference>
<dbReference type="Proteomes" id="UP000199310">
    <property type="component" value="Unassembled WGS sequence"/>
</dbReference>
<dbReference type="PROSITE" id="PS01124">
    <property type="entry name" value="HTH_ARAC_FAMILY_2"/>
    <property type="match status" value="1"/>
</dbReference>
<dbReference type="Gene3D" id="1.10.10.60">
    <property type="entry name" value="Homeodomain-like"/>
    <property type="match status" value="2"/>
</dbReference>
<dbReference type="OrthoDB" id="636258at2"/>
<gene>
    <name evidence="5" type="ORF">SAMN04488122_5391</name>
</gene>
<keyword evidence="1" id="KW-0805">Transcription regulation</keyword>
<evidence type="ECO:0000259" key="4">
    <source>
        <dbReference type="PROSITE" id="PS01124"/>
    </source>
</evidence>
<sequence>MGERNIYTPFELLQADMSDWDPRPQVYFFFEIIQIREGSGFRTVNNNRFPYQKGSLFLFTPRDCRGFEEETPTRFVSVRFSEMFVGLSRSAQEKARIGEWLRQLEYLFFYHNRQEQLLIRQPDDCKMMMALICNMMDEYEKKPPYYQENLQHYVSLLLNIVARNVAEDTNIAGTEDEAPLISRMIGYIRQHIYHPELLKQEHLAKMFNLSLNYIGEYFKKQTGESLQQFIIHHKLNLVQLRVKYSDLTISEIADELGFTDESHMSRLFKKYHGMTPAAYRKEEINNGNDMAGKKIHRNISIFQK</sequence>
<dbReference type="PANTHER" id="PTHR43280:SF34">
    <property type="entry name" value="ARAC-FAMILY TRANSCRIPTIONAL REGULATOR"/>
    <property type="match status" value="1"/>
</dbReference>
<dbReference type="RefSeq" id="WP_089900356.1">
    <property type="nucleotide sequence ID" value="NZ_FOJG01000002.1"/>
</dbReference>
<dbReference type="SMART" id="SM00342">
    <property type="entry name" value="HTH_ARAC"/>
    <property type="match status" value="1"/>
</dbReference>
<dbReference type="Pfam" id="PF12833">
    <property type="entry name" value="HTH_18"/>
    <property type="match status" value="1"/>
</dbReference>
<dbReference type="STRING" id="29529.SAMN04488122_5391"/>
<evidence type="ECO:0000256" key="2">
    <source>
        <dbReference type="ARBA" id="ARBA00023125"/>
    </source>
</evidence>
<organism evidence="5 6">
    <name type="scientific">Chitinophaga arvensicola</name>
    <dbReference type="NCBI Taxonomy" id="29529"/>
    <lineage>
        <taxon>Bacteria</taxon>
        <taxon>Pseudomonadati</taxon>
        <taxon>Bacteroidota</taxon>
        <taxon>Chitinophagia</taxon>
        <taxon>Chitinophagales</taxon>
        <taxon>Chitinophagaceae</taxon>
        <taxon>Chitinophaga</taxon>
    </lineage>
</organism>
<keyword evidence="6" id="KW-1185">Reference proteome</keyword>
<dbReference type="EMBL" id="FOJG01000002">
    <property type="protein sequence ID" value="SEW53264.1"/>
    <property type="molecule type" value="Genomic_DNA"/>
</dbReference>
<dbReference type="SUPFAM" id="SSF51215">
    <property type="entry name" value="Regulatory protein AraC"/>
    <property type="match status" value="1"/>
</dbReference>
<dbReference type="InterPro" id="IPR018060">
    <property type="entry name" value="HTH_AraC"/>
</dbReference>
<dbReference type="PRINTS" id="PR00032">
    <property type="entry name" value="HTHARAC"/>
</dbReference>
<evidence type="ECO:0000256" key="3">
    <source>
        <dbReference type="ARBA" id="ARBA00023163"/>
    </source>
</evidence>
<dbReference type="InterPro" id="IPR009057">
    <property type="entry name" value="Homeodomain-like_sf"/>
</dbReference>
<name>A0A1I0SA90_9BACT</name>
<keyword evidence="2 5" id="KW-0238">DNA-binding</keyword>
<evidence type="ECO:0000256" key="1">
    <source>
        <dbReference type="ARBA" id="ARBA00023015"/>
    </source>
</evidence>
<dbReference type="InterPro" id="IPR037923">
    <property type="entry name" value="HTH-like"/>
</dbReference>